<dbReference type="EMBL" id="MF476924">
    <property type="protein sequence ID" value="ASW27588.1"/>
    <property type="molecule type" value="Genomic_DNA"/>
</dbReference>
<reference evidence="1 2" key="1">
    <citation type="submission" date="2017-07" db="EMBL/GenBank/DDBJ databases">
        <title>Complete Genome Sequence of the Klebsiella phage YMC15/11/N53_KPN_BP.</title>
        <authorList>
            <person name="Jeon J."/>
            <person name="Yong D."/>
            <person name="Lee K."/>
        </authorList>
    </citation>
    <scope>NUCLEOTIDE SEQUENCE [LARGE SCALE GENOMIC DNA]</scope>
</reference>
<evidence type="ECO:0000313" key="2">
    <source>
        <dbReference type="Proteomes" id="UP000223139"/>
    </source>
</evidence>
<organism evidence="1 2">
    <name type="scientific">Klebsiella phage YMC15/11/N53_KPN_BP</name>
    <dbReference type="NCBI Taxonomy" id="2026101"/>
    <lineage>
        <taxon>Viruses</taxon>
        <taxon>Duplodnaviria</taxon>
        <taxon>Heunggongvirae</taxon>
        <taxon>Uroviricota</taxon>
        <taxon>Caudoviricetes</taxon>
        <taxon>Casjensviridae</taxon>
        <taxon>Yonseivirus</taxon>
        <taxon>Yonseivirus N137</taxon>
    </lineage>
</organism>
<dbReference type="Proteomes" id="UP000223139">
    <property type="component" value="Segment"/>
</dbReference>
<name>A0A248XCT8_9CAUD</name>
<sequence length="87" mass="9666">MRKLIVTMVMLLVGCSARTETPPAVVEVKVPVLQKCDIRQPDAPAFAVDALPVGAPIDAQMRALRAERHQRQGYEILLRAEIDKCKK</sequence>
<dbReference type="PROSITE" id="PS51257">
    <property type="entry name" value="PROKAR_LIPOPROTEIN"/>
    <property type="match status" value="1"/>
</dbReference>
<gene>
    <name evidence="1" type="ORF">KPNN53_047</name>
</gene>
<evidence type="ECO:0008006" key="3">
    <source>
        <dbReference type="Google" id="ProtNLM"/>
    </source>
</evidence>
<proteinExistence type="predicted"/>
<evidence type="ECO:0000313" key="1">
    <source>
        <dbReference type="EMBL" id="ASW27588.1"/>
    </source>
</evidence>
<protein>
    <recommendedName>
        <fullName evidence="3">Lipoprotein</fullName>
    </recommendedName>
</protein>
<accession>A0A248XCT8</accession>